<dbReference type="NCBIfam" id="TIGR00750">
    <property type="entry name" value="lao"/>
    <property type="match status" value="1"/>
</dbReference>
<dbReference type="Pfam" id="PF03308">
    <property type="entry name" value="MeaB"/>
    <property type="match status" value="1"/>
</dbReference>
<dbReference type="Proteomes" id="UP000829829">
    <property type="component" value="Chromosome 2"/>
</dbReference>
<evidence type="ECO:0000313" key="3">
    <source>
        <dbReference type="EMBL" id="UOG58521.1"/>
    </source>
</evidence>
<dbReference type="PANTHER" id="PTHR23408">
    <property type="entry name" value="METHYLMALONYL-COA MUTASE"/>
    <property type="match status" value="1"/>
</dbReference>
<dbReference type="PANTHER" id="PTHR23408:SF3">
    <property type="entry name" value="METHYLMALONIC ACIDURIA TYPE A PROTEIN, MITOCHONDRIAL"/>
    <property type="match status" value="1"/>
</dbReference>
<name>A0AAE9GEI8_9LEPT</name>
<keyword evidence="3" id="KW-0378">Hydrolase</keyword>
<proteinExistence type="inferred from homology"/>
<feature type="region of interest" description="Disordered" evidence="2">
    <location>
        <begin position="1"/>
        <end position="20"/>
    </location>
</feature>
<dbReference type="Gene3D" id="1.20.5.170">
    <property type="match status" value="1"/>
</dbReference>
<reference evidence="3" key="1">
    <citation type="submission" date="2022-02" db="EMBL/GenBank/DDBJ databases">
        <title>The genetically variable rfb locus in Leptospira is a mobile cassette and a molecular signature of serovar identity.</title>
        <authorList>
            <person name="Nieves C."/>
            <person name="Vincent A.T."/>
            <person name="Zarantonelli L."/>
            <person name="Picardeau M."/>
            <person name="Veyrier F.J."/>
            <person name="Buschiazzo A."/>
        </authorList>
    </citation>
    <scope>NUCLEOTIDE SEQUENCE</scope>
    <source>
        <strain evidence="3">IP1512017</strain>
    </source>
</reference>
<dbReference type="InterPro" id="IPR005129">
    <property type="entry name" value="GTPase_ArgK"/>
</dbReference>
<dbReference type="NCBIfam" id="NF006958">
    <property type="entry name" value="PRK09435.1"/>
    <property type="match status" value="1"/>
</dbReference>
<dbReference type="Gene3D" id="1.10.287.130">
    <property type="match status" value="1"/>
</dbReference>
<dbReference type="GO" id="GO:0003924">
    <property type="term" value="F:GTPase activity"/>
    <property type="evidence" value="ECO:0007669"/>
    <property type="project" value="InterPro"/>
</dbReference>
<dbReference type="Gene3D" id="3.40.50.300">
    <property type="entry name" value="P-loop containing nucleotide triphosphate hydrolases"/>
    <property type="match status" value="1"/>
</dbReference>
<gene>
    <name evidence="3" type="primary">meaB</name>
    <name evidence="3" type="ORF">MAL03_19505</name>
</gene>
<evidence type="ECO:0000256" key="1">
    <source>
        <dbReference type="ARBA" id="ARBA00009625"/>
    </source>
</evidence>
<dbReference type="EC" id="3.6.5.-" evidence="3"/>
<sequence>MSSGEQSGIPSGGGIRSTGIRRKSLPTSEEFVKGILSGDRVMLSRAITLVESARTDHKELAEKIIDACLPHSGKSIRIGITGIPGVGKSTFIESFGMHAISQGKKLAVLTIDPSSQISGGSILGDKTRMSELSRNESAFIRPSPSRDSLGGVARKTRETIYLCEAAGFDTIFVETVGVGQSETAVHSMVDLFLLLLISGAGDELQGIKRGIMEMADLFAVTKADGDNKMRAESTKIETQSAIHFFPKNENGWIPKVFSCSSLSGEGISEIWNQILEYEKVLKLNGHFEIRRTNQSKYWLEETVSEHLMGDFYTKMKNLYLDMESKVSEHKISSFQAAEKLIQEYRKRISND</sequence>
<dbReference type="GO" id="GO:0005525">
    <property type="term" value="F:GTP binding"/>
    <property type="evidence" value="ECO:0007669"/>
    <property type="project" value="InterPro"/>
</dbReference>
<evidence type="ECO:0000256" key="2">
    <source>
        <dbReference type="SAM" id="MobiDB-lite"/>
    </source>
</evidence>
<protein>
    <submittedName>
        <fullName evidence="3">Methylmalonyl Co-A mutase-associated GTPase MeaB</fullName>
        <ecNumber evidence="3">3.6.5.-</ecNumber>
    </submittedName>
</protein>
<organism evidence="3 4">
    <name type="scientific">Leptospira noguchii</name>
    <dbReference type="NCBI Taxonomy" id="28182"/>
    <lineage>
        <taxon>Bacteria</taxon>
        <taxon>Pseudomonadati</taxon>
        <taxon>Spirochaetota</taxon>
        <taxon>Spirochaetia</taxon>
        <taxon>Leptospirales</taxon>
        <taxon>Leptospiraceae</taxon>
        <taxon>Leptospira</taxon>
    </lineage>
</organism>
<dbReference type="AlphaFoldDB" id="A0AAE9GEI8"/>
<dbReference type="CDD" id="cd03114">
    <property type="entry name" value="MMAA-like"/>
    <property type="match status" value="1"/>
</dbReference>
<evidence type="ECO:0000313" key="4">
    <source>
        <dbReference type="Proteomes" id="UP000829829"/>
    </source>
</evidence>
<comment type="similarity">
    <text evidence="1">Belongs to the SIMIBI class G3E GTPase family. ArgK/MeaB subfamily.</text>
</comment>
<dbReference type="GO" id="GO:0005737">
    <property type="term" value="C:cytoplasm"/>
    <property type="evidence" value="ECO:0007669"/>
    <property type="project" value="TreeGrafter"/>
</dbReference>
<dbReference type="EMBL" id="CP091958">
    <property type="protein sequence ID" value="UOG58521.1"/>
    <property type="molecule type" value="Genomic_DNA"/>
</dbReference>
<accession>A0AAE9GEI8</accession>
<dbReference type="SUPFAM" id="SSF52540">
    <property type="entry name" value="P-loop containing nucleoside triphosphate hydrolases"/>
    <property type="match status" value="1"/>
</dbReference>
<dbReference type="RefSeq" id="WP_243816100.1">
    <property type="nucleotide sequence ID" value="NZ_CP091958.1"/>
</dbReference>
<dbReference type="InterPro" id="IPR027417">
    <property type="entry name" value="P-loop_NTPase"/>
</dbReference>